<keyword evidence="1" id="KW-0862">Zinc</keyword>
<dbReference type="EMBL" id="CAJJDM010000048">
    <property type="protein sequence ID" value="CAD8071844.1"/>
    <property type="molecule type" value="Genomic_DNA"/>
</dbReference>
<dbReference type="GO" id="GO:0004672">
    <property type="term" value="F:protein kinase activity"/>
    <property type="evidence" value="ECO:0007669"/>
    <property type="project" value="InterPro"/>
</dbReference>
<evidence type="ECO:0000313" key="6">
    <source>
        <dbReference type="EMBL" id="CAD8071844.1"/>
    </source>
</evidence>
<dbReference type="InterPro" id="IPR000719">
    <property type="entry name" value="Prot_kinase_dom"/>
</dbReference>
<evidence type="ECO:0000256" key="1">
    <source>
        <dbReference type="PROSITE-ProRule" id="PRU00024"/>
    </source>
</evidence>
<feature type="domain" description="Protein kinase" evidence="4">
    <location>
        <begin position="22"/>
        <end position="283"/>
    </location>
</feature>
<keyword evidence="2" id="KW-0175">Coiled coil</keyword>
<feature type="coiled-coil region" evidence="2">
    <location>
        <begin position="101"/>
        <end position="142"/>
    </location>
</feature>
<dbReference type="GO" id="GO:0005524">
    <property type="term" value="F:ATP binding"/>
    <property type="evidence" value="ECO:0007669"/>
    <property type="project" value="InterPro"/>
</dbReference>
<feature type="compositionally biased region" description="Low complexity" evidence="3">
    <location>
        <begin position="344"/>
        <end position="361"/>
    </location>
</feature>
<dbReference type="PANTHER" id="PTHR24362">
    <property type="entry name" value="SERINE/THREONINE-PROTEIN KINASE NEK"/>
    <property type="match status" value="1"/>
</dbReference>
<organism evidence="6 7">
    <name type="scientific">Paramecium primaurelia</name>
    <dbReference type="NCBI Taxonomy" id="5886"/>
    <lineage>
        <taxon>Eukaryota</taxon>
        <taxon>Sar</taxon>
        <taxon>Alveolata</taxon>
        <taxon>Ciliophora</taxon>
        <taxon>Intramacronucleata</taxon>
        <taxon>Oligohymenophorea</taxon>
        <taxon>Peniculida</taxon>
        <taxon>Parameciidae</taxon>
        <taxon>Paramecium</taxon>
    </lineage>
</organism>
<accession>A0A8S1M971</accession>
<protein>
    <recommendedName>
        <fullName evidence="8">Protein kinase domain-containing protein</fullName>
    </recommendedName>
</protein>
<proteinExistence type="predicted"/>
<evidence type="ECO:0000259" key="5">
    <source>
        <dbReference type="PROSITE" id="PS50119"/>
    </source>
</evidence>
<evidence type="ECO:0000256" key="2">
    <source>
        <dbReference type="SAM" id="Coils"/>
    </source>
</evidence>
<keyword evidence="7" id="KW-1185">Reference proteome</keyword>
<evidence type="ECO:0008006" key="8">
    <source>
        <dbReference type="Google" id="ProtNLM"/>
    </source>
</evidence>
<dbReference type="AlphaFoldDB" id="A0A8S1M971"/>
<gene>
    <name evidence="6" type="ORF">PPRIM_AZ9-3.1.T0480080</name>
</gene>
<dbReference type="InterPro" id="IPR008271">
    <property type="entry name" value="Ser/Thr_kinase_AS"/>
</dbReference>
<keyword evidence="1" id="KW-0479">Metal-binding</keyword>
<evidence type="ECO:0000259" key="4">
    <source>
        <dbReference type="PROSITE" id="PS50011"/>
    </source>
</evidence>
<dbReference type="PROSITE" id="PS50119">
    <property type="entry name" value="ZF_BBOX"/>
    <property type="match status" value="1"/>
</dbReference>
<keyword evidence="1" id="KW-0863">Zinc-finger</keyword>
<evidence type="ECO:0000313" key="7">
    <source>
        <dbReference type="Proteomes" id="UP000688137"/>
    </source>
</evidence>
<dbReference type="PROSITE" id="PS50011">
    <property type="entry name" value="PROTEIN_KINASE_DOM"/>
    <property type="match status" value="1"/>
</dbReference>
<dbReference type="InterPro" id="IPR000315">
    <property type="entry name" value="Znf_B-box"/>
</dbReference>
<dbReference type="GO" id="GO:0008270">
    <property type="term" value="F:zinc ion binding"/>
    <property type="evidence" value="ECO:0007669"/>
    <property type="project" value="UniProtKB-KW"/>
</dbReference>
<dbReference type="Proteomes" id="UP000688137">
    <property type="component" value="Unassembled WGS sequence"/>
</dbReference>
<reference evidence="6" key="1">
    <citation type="submission" date="2021-01" db="EMBL/GenBank/DDBJ databases">
        <authorList>
            <consortium name="Genoscope - CEA"/>
            <person name="William W."/>
        </authorList>
    </citation>
    <scope>NUCLEOTIDE SEQUENCE</scope>
</reference>
<dbReference type="PROSITE" id="PS00108">
    <property type="entry name" value="PROTEIN_KINASE_ST"/>
    <property type="match status" value="1"/>
</dbReference>
<feature type="region of interest" description="Disordered" evidence="3">
    <location>
        <begin position="332"/>
        <end position="424"/>
    </location>
</feature>
<evidence type="ECO:0000256" key="3">
    <source>
        <dbReference type="SAM" id="MobiDB-lite"/>
    </source>
</evidence>
<feature type="domain" description="B box-type" evidence="5">
    <location>
        <begin position="919"/>
        <end position="961"/>
    </location>
</feature>
<name>A0A8S1M971_PARPR</name>
<dbReference type="CDD" id="cd00180">
    <property type="entry name" value="PKc"/>
    <property type="match status" value="1"/>
</dbReference>
<comment type="caution">
    <text evidence="6">The sequence shown here is derived from an EMBL/GenBank/DDBJ whole genome shotgun (WGS) entry which is preliminary data.</text>
</comment>
<dbReference type="OMA" id="FRCECDC"/>
<dbReference type="PANTHER" id="PTHR24362:SF309">
    <property type="entry name" value="PROTEIN KINASE DOMAIN-CONTAINING PROTEIN"/>
    <property type="match status" value="1"/>
</dbReference>
<dbReference type="SMART" id="SM00220">
    <property type="entry name" value="S_TKc"/>
    <property type="match status" value="1"/>
</dbReference>
<sequence length="976" mass="114462">MDLSSQLNQMKFIKGLDFRKNLIDNGHLGQGNNMVYNVSVNGKMYALKQVIMNSSNIENEIKIMQSLSNSQYVINLIDYMILETVSQDKYTQNQQFVYLLMEKGQQNLEQYLKQREQQYLEVEELHKILEQLLNIFEDLQQKNIAHRDIKLVNILIMEPFQLKACDVGCSSQIETIQTISVVGTKSYLAPELLNAETHRLKHNPFKSDVYSLGLCFLYIVTLQLWNTRQIVSSQIEEEIIADYLRHVKRITADDNIIISILKKMLQINPNNRPDFIELKQIYIQLKENQNQKTNLSKGTTFESFESPKKTPLQFDYLSPDIVVNRSRNTGSNFYKEERQKSVRNLPSNLSNSKKQKSQANLLSETTRKQQINKSPKNQSTTNLQLKDTQQFFSNKPPTPNSLKFTQSTKAKSFQSSGSPNHTQTNFQQRQFSKFHQSVIENKKVHTESFSQTMPTIQTSMLAELKPYDDFLYCNYEDLNNLYQFQNYVCLFSNGQKSNIKKCQLPNSCKLLNLKLNNQTPELHLSTINDIQILILELIDDCNEKNLNYKWSENLGSMYFQAITSLEIIVNTQQPQTNNIIQFLTKIQHIPKIKLIYRSEISEQDHRTIMWKLSKYNCTSFDFRIPNIKLNLTQISQQWQFNQSLEELSLDYEDCDIHQTFSFLVTSIRTVLFKKFYINLTKLQSKNSEISLMLEYLGSKYLLKDLTLIMDQITNYDKMVQEKLKHNISKLKNLEKLYISIIGNNINFEFFEKLFNIFEQLKELKIIILRIDRIFEKQKIRELKKIFPFLNPFILQFYGTNKTLTIIMHNNEVKKLQDYGTTKCNQGKQVKLSQMYECLKCSKAHSFFLKHQFQICSTCVTNCHSKCDNFNLNNNEAITVSSDSQLQCQNIVNIIKKNHTFFESNDTRDFKCYCNLLGTCTQAICNQDRNRNEIQYKCKTCNKIICRMCSLDCHSCHTSKEMYINNFRCECDCDKHI</sequence>
<dbReference type="Pfam" id="PF00069">
    <property type="entry name" value="Pkinase"/>
    <property type="match status" value="1"/>
</dbReference>
<feature type="compositionally biased region" description="Polar residues" evidence="3">
    <location>
        <begin position="362"/>
        <end position="424"/>
    </location>
</feature>